<sequence length="112" mass="12893">MTDTEILEGLEALARAYFKVEIRMKWKASASREGYPNPFDAPKYFLAVASRETEQPVEADVENETLTQQYQRKRAEFFEEYDLEAARVEGRGDSYTEALSDLVHNAKEKGHI</sequence>
<accession>A0A840WCS9</accession>
<proteinExistence type="predicted"/>
<name>A0A840WCS9_9ACTN</name>
<keyword evidence="2" id="KW-1185">Reference proteome</keyword>
<dbReference type="AlphaFoldDB" id="A0A840WCS9"/>
<comment type="caution">
    <text evidence="1">The sequence shown here is derived from an EMBL/GenBank/DDBJ whole genome shotgun (WGS) entry which is preliminary data.</text>
</comment>
<protein>
    <submittedName>
        <fullName evidence="1">Uncharacterized protein</fullName>
    </submittedName>
</protein>
<dbReference type="EMBL" id="JACHDO010000001">
    <property type="protein sequence ID" value="MBB5489056.1"/>
    <property type="molecule type" value="Genomic_DNA"/>
</dbReference>
<gene>
    <name evidence="1" type="ORF">HNR07_000193</name>
</gene>
<dbReference type="Proteomes" id="UP000579647">
    <property type="component" value="Unassembled WGS sequence"/>
</dbReference>
<evidence type="ECO:0000313" key="1">
    <source>
        <dbReference type="EMBL" id="MBB5489056.1"/>
    </source>
</evidence>
<organism evidence="1 2">
    <name type="scientific">Nocardiopsis metallicus</name>
    <dbReference type="NCBI Taxonomy" id="179819"/>
    <lineage>
        <taxon>Bacteria</taxon>
        <taxon>Bacillati</taxon>
        <taxon>Actinomycetota</taxon>
        <taxon>Actinomycetes</taxon>
        <taxon>Streptosporangiales</taxon>
        <taxon>Nocardiopsidaceae</taxon>
        <taxon>Nocardiopsis</taxon>
    </lineage>
</organism>
<dbReference type="RefSeq" id="WP_184360670.1">
    <property type="nucleotide sequence ID" value="NZ_BAAAKM010000051.1"/>
</dbReference>
<reference evidence="1 2" key="1">
    <citation type="submission" date="2020-08" db="EMBL/GenBank/DDBJ databases">
        <title>Sequencing the genomes of 1000 actinobacteria strains.</title>
        <authorList>
            <person name="Klenk H.-P."/>
        </authorList>
    </citation>
    <scope>NUCLEOTIDE SEQUENCE [LARGE SCALE GENOMIC DNA]</scope>
    <source>
        <strain evidence="1 2">DSM 44598</strain>
    </source>
</reference>
<evidence type="ECO:0000313" key="2">
    <source>
        <dbReference type="Proteomes" id="UP000579647"/>
    </source>
</evidence>